<organism evidence="2 3">
    <name type="scientific">Neodothiora populina</name>
    <dbReference type="NCBI Taxonomy" id="2781224"/>
    <lineage>
        <taxon>Eukaryota</taxon>
        <taxon>Fungi</taxon>
        <taxon>Dikarya</taxon>
        <taxon>Ascomycota</taxon>
        <taxon>Pezizomycotina</taxon>
        <taxon>Dothideomycetes</taxon>
        <taxon>Dothideomycetidae</taxon>
        <taxon>Dothideales</taxon>
        <taxon>Dothioraceae</taxon>
        <taxon>Neodothiora</taxon>
    </lineage>
</organism>
<keyword evidence="3" id="KW-1185">Reference proteome</keyword>
<sequence length="77" mass="8813">MPITKKDRIKQEHKKAEAAGTRIPINPNGTPKKAPKAKSTCKFCFKELVRDNKKQMEDHAGTHSEAWTKEKCFPDDF</sequence>
<evidence type="ECO:0000313" key="2">
    <source>
        <dbReference type="EMBL" id="KAL1306845.1"/>
    </source>
</evidence>
<feature type="compositionally biased region" description="Basic and acidic residues" evidence="1">
    <location>
        <begin position="1"/>
        <end position="17"/>
    </location>
</feature>
<gene>
    <name evidence="2" type="ORF">AAFC00_005501</name>
</gene>
<proteinExistence type="predicted"/>
<reference evidence="2 3" key="1">
    <citation type="submission" date="2024-07" db="EMBL/GenBank/DDBJ databases">
        <title>Draft sequence of the Neodothiora populina.</title>
        <authorList>
            <person name="Drown D.D."/>
            <person name="Schuette U.S."/>
            <person name="Buechlein A.B."/>
            <person name="Rusch D.R."/>
            <person name="Winton L.W."/>
            <person name="Adams G.A."/>
        </authorList>
    </citation>
    <scope>NUCLEOTIDE SEQUENCE [LARGE SCALE GENOMIC DNA]</scope>
    <source>
        <strain evidence="2 3">CPC 39397</strain>
    </source>
</reference>
<dbReference type="RefSeq" id="XP_069203117.1">
    <property type="nucleotide sequence ID" value="XM_069345289.1"/>
</dbReference>
<evidence type="ECO:0000313" key="3">
    <source>
        <dbReference type="Proteomes" id="UP001562354"/>
    </source>
</evidence>
<protein>
    <submittedName>
        <fullName evidence="2">Uncharacterized protein</fullName>
    </submittedName>
</protein>
<evidence type="ECO:0000256" key="1">
    <source>
        <dbReference type="SAM" id="MobiDB-lite"/>
    </source>
</evidence>
<dbReference type="Proteomes" id="UP001562354">
    <property type="component" value="Unassembled WGS sequence"/>
</dbReference>
<comment type="caution">
    <text evidence="2">The sequence shown here is derived from an EMBL/GenBank/DDBJ whole genome shotgun (WGS) entry which is preliminary data.</text>
</comment>
<dbReference type="EMBL" id="JBFMKM010000004">
    <property type="protein sequence ID" value="KAL1306845.1"/>
    <property type="molecule type" value="Genomic_DNA"/>
</dbReference>
<accession>A0ABR3PLC1</accession>
<feature type="region of interest" description="Disordered" evidence="1">
    <location>
        <begin position="1"/>
        <end position="36"/>
    </location>
</feature>
<dbReference type="GeneID" id="95979200"/>
<name>A0ABR3PLC1_9PEZI</name>